<dbReference type="InterPro" id="IPR009057">
    <property type="entry name" value="Homeodomain-like_sf"/>
</dbReference>
<dbReference type="EMBL" id="CP158367">
    <property type="protein sequence ID" value="XBX74431.1"/>
    <property type="molecule type" value="Genomic_DNA"/>
</dbReference>
<dbReference type="Pfam" id="PF13565">
    <property type="entry name" value="HTH_32"/>
    <property type="match status" value="1"/>
</dbReference>
<name>A0AAU7VKG8_9FIRM</name>
<dbReference type="SUPFAM" id="SSF46689">
    <property type="entry name" value="Homeodomain-like"/>
    <property type="match status" value="1"/>
</dbReference>
<gene>
    <name evidence="1" type="ORF">PRVXT_002468</name>
</gene>
<proteinExistence type="predicted"/>
<organism evidence="1">
    <name type="scientific">Proteinivorax tanatarense</name>
    <dbReference type="NCBI Taxonomy" id="1260629"/>
    <lineage>
        <taxon>Bacteria</taxon>
        <taxon>Bacillati</taxon>
        <taxon>Bacillota</taxon>
        <taxon>Clostridia</taxon>
        <taxon>Eubacteriales</taxon>
        <taxon>Proteinivoracaceae</taxon>
        <taxon>Proteinivorax</taxon>
    </lineage>
</organism>
<protein>
    <submittedName>
        <fullName evidence="1">Helix-turn-helix domain-containing protein</fullName>
    </submittedName>
</protein>
<reference evidence="1" key="2">
    <citation type="submission" date="2024-06" db="EMBL/GenBank/DDBJ databases">
        <authorList>
            <person name="Petrova K.O."/>
            <person name="Toshchakov S.V."/>
            <person name="Boltjanskaja Y.V."/>
            <person name="Kevbrin V."/>
        </authorList>
    </citation>
    <scope>NUCLEOTIDE SEQUENCE</scope>
    <source>
        <strain evidence="1">Z-910T</strain>
    </source>
</reference>
<accession>A0AAU7VKG8</accession>
<evidence type="ECO:0000313" key="1">
    <source>
        <dbReference type="EMBL" id="XBX74431.1"/>
    </source>
</evidence>
<dbReference type="AlphaFoldDB" id="A0AAU7VKG8"/>
<reference evidence="1" key="1">
    <citation type="journal article" date="2013" name="Extremophiles">
        <title>Proteinivorax tanatarense gen. nov., sp. nov., an anaerobic, haloalkaliphilic, proteolytic bacterium isolated from a decaying algal bloom, and proposal of Proteinivoraceae fam. nov.</title>
        <authorList>
            <person name="Kevbrin V."/>
            <person name="Boltyanskaya Y."/>
            <person name="Zhilina T."/>
            <person name="Kolganova T."/>
            <person name="Lavrentjeva E."/>
            <person name="Kuznetsov B."/>
        </authorList>
    </citation>
    <scope>NUCLEOTIDE SEQUENCE</scope>
    <source>
        <strain evidence="1">Z-910T</strain>
    </source>
</reference>
<sequence length="325" mass="38148">MDKQLKFEIIIEGQKYGVTATCKKHNISRTLYYRWLKRYKTHGIEGLGKIEKNFTPVNKTKPEIVSTILNLIKKHPKFGPREIKYFLEEIGYDISESAVYNVMNRNNLTRRAKRLKFANKSEKKANRNYPDFERIKSGECWLCWTTFCGEFEALGSIYAYTIFDYKSKIACTRLYNQLSMKNFEDILTGLAIPVAQSLGAECKHLCFFDNDIIEKQKGSLLSYTTVQHFGYDINVHMLKESDDLTEANELRKEYTHQCLSFLMPLIYKGVSFNKLKIDLQSYIRDYNIKNKLSYNGEFYSPVEYHAKSTNAEVILPLWAYIERQY</sequence>
<dbReference type="RefSeq" id="WP_350343183.1">
    <property type="nucleotide sequence ID" value="NZ_CP158367.1"/>
</dbReference>